<name>A0A0F9L9P4_9ZZZZ</name>
<reference evidence="1" key="1">
    <citation type="journal article" date="2015" name="Nature">
        <title>Complex archaea that bridge the gap between prokaryotes and eukaryotes.</title>
        <authorList>
            <person name="Spang A."/>
            <person name="Saw J.H."/>
            <person name="Jorgensen S.L."/>
            <person name="Zaremba-Niedzwiedzka K."/>
            <person name="Martijn J."/>
            <person name="Lind A.E."/>
            <person name="van Eijk R."/>
            <person name="Schleper C."/>
            <person name="Guy L."/>
            <person name="Ettema T.J."/>
        </authorList>
    </citation>
    <scope>NUCLEOTIDE SEQUENCE</scope>
</reference>
<proteinExistence type="predicted"/>
<gene>
    <name evidence="1" type="ORF">LCGC14_1241560</name>
</gene>
<sequence length="80" mass="9706">MRKVPKIYEKVINRLYLNSFEGKIHTWKVRRVLGITFHINKHDILPILKEMEEYKLIKFPKNSGGRYIFVLWTPTCEEEE</sequence>
<protein>
    <submittedName>
        <fullName evidence="1">Uncharacterized protein</fullName>
    </submittedName>
</protein>
<organism evidence="1">
    <name type="scientific">marine sediment metagenome</name>
    <dbReference type="NCBI Taxonomy" id="412755"/>
    <lineage>
        <taxon>unclassified sequences</taxon>
        <taxon>metagenomes</taxon>
        <taxon>ecological metagenomes</taxon>
    </lineage>
</organism>
<dbReference type="AlphaFoldDB" id="A0A0F9L9P4"/>
<evidence type="ECO:0000313" key="1">
    <source>
        <dbReference type="EMBL" id="KKM90158.1"/>
    </source>
</evidence>
<dbReference type="EMBL" id="LAZR01006712">
    <property type="protein sequence ID" value="KKM90158.1"/>
    <property type="molecule type" value="Genomic_DNA"/>
</dbReference>
<comment type="caution">
    <text evidence="1">The sequence shown here is derived from an EMBL/GenBank/DDBJ whole genome shotgun (WGS) entry which is preliminary data.</text>
</comment>
<accession>A0A0F9L9P4</accession>